<accession>A0A841EAM9</accession>
<dbReference type="Gene3D" id="3.30.565.10">
    <property type="entry name" value="Histidine kinase-like ATPase, C-terminal domain"/>
    <property type="match status" value="1"/>
</dbReference>
<evidence type="ECO:0000313" key="1">
    <source>
        <dbReference type="EMBL" id="MBB6000062.1"/>
    </source>
</evidence>
<dbReference type="InterPro" id="IPR036890">
    <property type="entry name" value="HATPase_C_sf"/>
</dbReference>
<name>A0A841EAM9_9ACTN</name>
<dbReference type="EMBL" id="JACHLY010000001">
    <property type="protein sequence ID" value="MBB6000062.1"/>
    <property type="molecule type" value="Genomic_DNA"/>
</dbReference>
<reference evidence="1 2" key="1">
    <citation type="submission" date="2020-08" db="EMBL/GenBank/DDBJ databases">
        <title>Sequencing the genomes of 1000 actinobacteria strains.</title>
        <authorList>
            <person name="Klenk H.-P."/>
        </authorList>
    </citation>
    <scope>NUCLEOTIDE SEQUENCE [LARGE SCALE GENOMIC DNA]</scope>
    <source>
        <strain evidence="1 2">DSM 44593</strain>
    </source>
</reference>
<proteinExistence type="predicted"/>
<dbReference type="Proteomes" id="UP000578077">
    <property type="component" value="Unassembled WGS sequence"/>
</dbReference>
<gene>
    <name evidence="1" type="ORF">HNR25_003813</name>
</gene>
<dbReference type="CDD" id="cd16936">
    <property type="entry name" value="HATPase_RsbW-like"/>
    <property type="match status" value="1"/>
</dbReference>
<organism evidence="1 2">
    <name type="scientific">Streptomonospora salina</name>
    <dbReference type="NCBI Taxonomy" id="104205"/>
    <lineage>
        <taxon>Bacteria</taxon>
        <taxon>Bacillati</taxon>
        <taxon>Actinomycetota</taxon>
        <taxon>Actinomycetes</taxon>
        <taxon>Streptosporangiales</taxon>
        <taxon>Nocardiopsidaceae</taxon>
        <taxon>Streptomonospora</taxon>
    </lineage>
</organism>
<keyword evidence="2" id="KW-1185">Reference proteome</keyword>
<evidence type="ECO:0000313" key="2">
    <source>
        <dbReference type="Proteomes" id="UP000578077"/>
    </source>
</evidence>
<dbReference type="PANTHER" id="PTHR35526:SF3">
    <property type="entry name" value="ANTI-SIGMA-F FACTOR RSBW"/>
    <property type="match status" value="1"/>
</dbReference>
<evidence type="ECO:0008006" key="3">
    <source>
        <dbReference type="Google" id="ProtNLM"/>
    </source>
</evidence>
<dbReference type="InterPro" id="IPR050267">
    <property type="entry name" value="Anti-sigma-factor_SerPK"/>
</dbReference>
<sequence>MADELLSNALTHAPPAPGDGYDAAVLVVEETPSGQRVVVWSRSSAATVPAARRTDSLEEYGRGLALVAALAEDWGWFTADGWTAVWARFEVGGDRS</sequence>
<dbReference type="PANTHER" id="PTHR35526">
    <property type="entry name" value="ANTI-SIGMA-F FACTOR RSBW-RELATED"/>
    <property type="match status" value="1"/>
</dbReference>
<protein>
    <recommendedName>
        <fullName evidence="3">Histidine kinase/HSP90-like ATPase domain-containing protein</fullName>
    </recommendedName>
</protein>
<dbReference type="AlphaFoldDB" id="A0A841EAM9"/>
<dbReference type="SUPFAM" id="SSF55874">
    <property type="entry name" value="ATPase domain of HSP90 chaperone/DNA topoisomerase II/histidine kinase"/>
    <property type="match status" value="1"/>
</dbReference>
<comment type="caution">
    <text evidence="1">The sequence shown here is derived from an EMBL/GenBank/DDBJ whole genome shotgun (WGS) entry which is preliminary data.</text>
</comment>